<dbReference type="InterPro" id="IPR051533">
    <property type="entry name" value="WaaL-like"/>
</dbReference>
<gene>
    <name evidence="7" type="ORF">CVV64_14750</name>
</gene>
<dbReference type="Pfam" id="PF04932">
    <property type="entry name" value="Wzy_C"/>
    <property type="match status" value="1"/>
</dbReference>
<feature type="domain" description="O-antigen ligase-related" evidence="6">
    <location>
        <begin position="245"/>
        <end position="392"/>
    </location>
</feature>
<evidence type="ECO:0000313" key="7">
    <source>
        <dbReference type="EMBL" id="PKK89320.1"/>
    </source>
</evidence>
<feature type="transmembrane region" description="Helical" evidence="5">
    <location>
        <begin position="221"/>
        <end position="238"/>
    </location>
</feature>
<feature type="transmembrane region" description="Helical" evidence="5">
    <location>
        <begin position="380"/>
        <end position="399"/>
    </location>
</feature>
<dbReference type="PANTHER" id="PTHR37422:SF13">
    <property type="entry name" value="LIPOPOLYSACCHARIDE BIOSYNTHESIS PROTEIN PA4999-RELATED"/>
    <property type="match status" value="1"/>
</dbReference>
<feature type="transmembrane region" description="Helical" evidence="5">
    <location>
        <begin position="146"/>
        <end position="165"/>
    </location>
</feature>
<sequence length="454" mass="49367">MNPALPSRLSILSKYALTIAILPMPLVAMEVFRIAGKSIVLPHLAWIPAILLGIFLHLTNQNCSLQHFRRFRHLHQHDMCFIAFAGWALGSSMVEDLMNPGFNPGLKPYTQFGYLLFMFIGYKALESIFRANASGQNNTLVPACRLLVTAGSITALLALTQYAAYHLNGRVIDLFRGANIYAHYIPNSLSSPISSGVGRALSFPASSFSFRSFASFPEPTFMAHFLTLSLLLINLAKVGRAAGFLMLLHLGGLIVSLSRTGWAATTLALAVYIALNLAASSDFSRKKDSTKPGTLLFLALIPGLLICGTYMINRSRLTSLDDLSVHHRLATLQTSLRALAHRPTAGHGLGSSDTVTARYMSDGHGIGYRHGGMNSIYPQILTETGAGGFIFFTLFFLLLCNHCRGNPPLLSAIVATAIYWMGHSAINWTFIWLIIALASAFPTLTSLDTSESGN</sequence>
<feature type="transmembrane region" description="Helical" evidence="5">
    <location>
        <begin position="295"/>
        <end position="312"/>
    </location>
</feature>
<dbReference type="EMBL" id="PGXC01000020">
    <property type="protein sequence ID" value="PKK89320.1"/>
    <property type="molecule type" value="Genomic_DNA"/>
</dbReference>
<evidence type="ECO:0000256" key="1">
    <source>
        <dbReference type="ARBA" id="ARBA00004141"/>
    </source>
</evidence>
<evidence type="ECO:0000256" key="5">
    <source>
        <dbReference type="SAM" id="Phobius"/>
    </source>
</evidence>
<evidence type="ECO:0000256" key="4">
    <source>
        <dbReference type="ARBA" id="ARBA00023136"/>
    </source>
</evidence>
<proteinExistence type="predicted"/>
<name>A0A2N1PLW6_9BACT</name>
<dbReference type="AlphaFoldDB" id="A0A2N1PLW6"/>
<dbReference type="Proteomes" id="UP000233256">
    <property type="component" value="Unassembled WGS sequence"/>
</dbReference>
<accession>A0A2N1PLW6</accession>
<reference evidence="7 8" key="1">
    <citation type="journal article" date="2017" name="ISME J.">
        <title>Potential for microbial H2 and metal transformations associated with novel bacteria and archaea in deep terrestrial subsurface sediments.</title>
        <authorList>
            <person name="Hernsdorf A.W."/>
            <person name="Amano Y."/>
            <person name="Miyakawa K."/>
            <person name="Ise K."/>
            <person name="Suzuki Y."/>
            <person name="Anantharaman K."/>
            <person name="Probst A."/>
            <person name="Burstein D."/>
            <person name="Thomas B.C."/>
            <person name="Banfield J.F."/>
        </authorList>
    </citation>
    <scope>NUCLEOTIDE SEQUENCE [LARGE SCALE GENOMIC DNA]</scope>
    <source>
        <strain evidence="7">HGW-Wallbacteria-1</strain>
    </source>
</reference>
<feature type="transmembrane region" description="Helical" evidence="5">
    <location>
        <begin position="250"/>
        <end position="275"/>
    </location>
</feature>
<comment type="subcellular location">
    <subcellularLocation>
        <location evidence="1">Membrane</location>
        <topology evidence="1">Multi-pass membrane protein</topology>
    </subcellularLocation>
</comment>
<dbReference type="GO" id="GO:0016020">
    <property type="term" value="C:membrane"/>
    <property type="evidence" value="ECO:0007669"/>
    <property type="project" value="UniProtKB-SubCell"/>
</dbReference>
<keyword evidence="2 5" id="KW-0812">Transmembrane</keyword>
<feature type="transmembrane region" description="Helical" evidence="5">
    <location>
        <begin position="79"/>
        <end position="97"/>
    </location>
</feature>
<evidence type="ECO:0000256" key="2">
    <source>
        <dbReference type="ARBA" id="ARBA00022692"/>
    </source>
</evidence>
<dbReference type="PANTHER" id="PTHR37422">
    <property type="entry name" value="TEICHURONIC ACID BIOSYNTHESIS PROTEIN TUAE"/>
    <property type="match status" value="1"/>
</dbReference>
<dbReference type="InterPro" id="IPR007016">
    <property type="entry name" value="O-antigen_ligase-rel_domated"/>
</dbReference>
<feature type="transmembrane region" description="Helical" evidence="5">
    <location>
        <begin position="12"/>
        <end position="34"/>
    </location>
</feature>
<feature type="transmembrane region" description="Helical" evidence="5">
    <location>
        <begin position="429"/>
        <end position="447"/>
    </location>
</feature>
<feature type="transmembrane region" description="Helical" evidence="5">
    <location>
        <begin position="40"/>
        <end position="58"/>
    </location>
</feature>
<keyword evidence="3 5" id="KW-1133">Transmembrane helix</keyword>
<protein>
    <recommendedName>
        <fullName evidence="6">O-antigen ligase-related domain-containing protein</fullName>
    </recommendedName>
</protein>
<evidence type="ECO:0000259" key="6">
    <source>
        <dbReference type="Pfam" id="PF04932"/>
    </source>
</evidence>
<evidence type="ECO:0000313" key="8">
    <source>
        <dbReference type="Proteomes" id="UP000233256"/>
    </source>
</evidence>
<feature type="transmembrane region" description="Helical" evidence="5">
    <location>
        <begin position="109"/>
        <end position="125"/>
    </location>
</feature>
<comment type="caution">
    <text evidence="7">The sequence shown here is derived from an EMBL/GenBank/DDBJ whole genome shotgun (WGS) entry which is preliminary data.</text>
</comment>
<keyword evidence="4 5" id="KW-0472">Membrane</keyword>
<evidence type="ECO:0000256" key="3">
    <source>
        <dbReference type="ARBA" id="ARBA00022989"/>
    </source>
</evidence>
<organism evidence="7 8">
    <name type="scientific">Candidatus Wallbacteria bacterium HGW-Wallbacteria-1</name>
    <dbReference type="NCBI Taxonomy" id="2013854"/>
    <lineage>
        <taxon>Bacteria</taxon>
        <taxon>Candidatus Walliibacteriota</taxon>
    </lineage>
</organism>